<keyword evidence="10" id="KW-1185">Reference proteome</keyword>
<evidence type="ECO:0000256" key="1">
    <source>
        <dbReference type="ARBA" id="ARBA00008748"/>
    </source>
</evidence>
<keyword evidence="5 6" id="KW-0067">ATP-binding</keyword>
<feature type="region of interest" description="Disordered" evidence="8">
    <location>
        <begin position="158"/>
        <end position="182"/>
    </location>
</feature>
<comment type="subcellular location">
    <subcellularLocation>
        <location evidence="6">Cytoplasm</location>
    </subcellularLocation>
</comment>
<dbReference type="Proteomes" id="UP000290365">
    <property type="component" value="Chromosome"/>
</dbReference>
<evidence type="ECO:0000256" key="2">
    <source>
        <dbReference type="ARBA" id="ARBA00022679"/>
    </source>
</evidence>
<evidence type="ECO:0000256" key="4">
    <source>
        <dbReference type="ARBA" id="ARBA00022777"/>
    </source>
</evidence>
<protein>
    <recommendedName>
        <fullName evidence="6">Acetate kinase</fullName>
        <ecNumber evidence="6">2.7.2.1</ecNumber>
    </recommendedName>
    <alternativeName>
        <fullName evidence="6">Acetokinase</fullName>
    </alternativeName>
</protein>
<feature type="site" description="Transition state stabilizer" evidence="6">
    <location>
        <position position="283"/>
    </location>
</feature>
<dbReference type="InterPro" id="IPR043129">
    <property type="entry name" value="ATPase_NBD"/>
</dbReference>
<evidence type="ECO:0000313" key="10">
    <source>
        <dbReference type="Proteomes" id="UP000290365"/>
    </source>
</evidence>
<evidence type="ECO:0000256" key="5">
    <source>
        <dbReference type="ARBA" id="ARBA00022840"/>
    </source>
</evidence>
<evidence type="ECO:0000256" key="3">
    <source>
        <dbReference type="ARBA" id="ARBA00022741"/>
    </source>
</evidence>
<dbReference type="GO" id="GO:0008776">
    <property type="term" value="F:acetate kinase activity"/>
    <property type="evidence" value="ECO:0007669"/>
    <property type="project" value="UniProtKB-UniRule"/>
</dbReference>
<accession>A0A4P6K0K7</accession>
<feature type="binding site" evidence="6">
    <location>
        <begin position="325"/>
        <end position="327"/>
    </location>
    <ligand>
        <name>ATP</name>
        <dbReference type="ChEBI" id="CHEBI:30616"/>
    </ligand>
</feature>
<dbReference type="PIRSF" id="PIRSF000722">
    <property type="entry name" value="Acetate_prop_kin"/>
    <property type="match status" value="1"/>
</dbReference>
<feature type="binding site" evidence="6">
    <location>
        <begin position="373"/>
        <end position="377"/>
    </location>
    <ligand>
        <name>ATP</name>
        <dbReference type="ChEBI" id="CHEBI:30616"/>
    </ligand>
</feature>
<feature type="binding site" evidence="6">
    <location>
        <position position="426"/>
    </location>
    <ligand>
        <name>Mg(2+)</name>
        <dbReference type="ChEBI" id="CHEBI:18420"/>
    </ligand>
</feature>
<feature type="site" description="Transition state stabilizer" evidence="6">
    <location>
        <position position="222"/>
    </location>
</feature>
<dbReference type="EMBL" id="CP035758">
    <property type="protein sequence ID" value="QBD81574.1"/>
    <property type="molecule type" value="Genomic_DNA"/>
</dbReference>
<evidence type="ECO:0000256" key="8">
    <source>
        <dbReference type="SAM" id="MobiDB-lite"/>
    </source>
</evidence>
<comment type="subunit">
    <text evidence="6">Homodimer.</text>
</comment>
<comment type="similarity">
    <text evidence="1 6 7">Belongs to the acetokinase family.</text>
</comment>
<dbReference type="SUPFAM" id="SSF53067">
    <property type="entry name" value="Actin-like ATPase domain"/>
    <property type="match status" value="2"/>
</dbReference>
<feature type="active site" description="Proton donor/acceptor" evidence="6">
    <location>
        <position position="191"/>
    </location>
</feature>
<feature type="binding site" evidence="6">
    <location>
        <position position="105"/>
    </location>
    <ligand>
        <name>substrate</name>
    </ligand>
</feature>
<dbReference type="EC" id="2.7.2.1" evidence="6"/>
<dbReference type="GO" id="GO:0005737">
    <property type="term" value="C:cytoplasm"/>
    <property type="evidence" value="ECO:0007669"/>
    <property type="project" value="UniProtKB-SubCell"/>
</dbReference>
<keyword evidence="2 6" id="KW-0808">Transferase</keyword>
<dbReference type="GO" id="GO:0000287">
    <property type="term" value="F:magnesium ion binding"/>
    <property type="evidence" value="ECO:0007669"/>
    <property type="project" value="UniProtKB-UniRule"/>
</dbReference>
<feature type="binding site" evidence="6">
    <location>
        <begin position="250"/>
        <end position="254"/>
    </location>
    <ligand>
        <name>ATP</name>
        <dbReference type="ChEBI" id="CHEBI:30616"/>
    </ligand>
</feature>
<comment type="cofactor">
    <cofactor evidence="6">
        <name>Mg(2+)</name>
        <dbReference type="ChEBI" id="CHEBI:18420"/>
    </cofactor>
    <cofactor evidence="6">
        <name>Mn(2+)</name>
        <dbReference type="ChEBI" id="CHEBI:29035"/>
    </cofactor>
    <text evidence="6">Mg(2+). Can also accept Mn(2+).</text>
</comment>
<evidence type="ECO:0000256" key="6">
    <source>
        <dbReference type="HAMAP-Rule" id="MF_00020"/>
    </source>
</evidence>
<dbReference type="InterPro" id="IPR000890">
    <property type="entry name" value="Aliphatic_acid_kin_short-chain"/>
</dbReference>
<dbReference type="PANTHER" id="PTHR21060:SF15">
    <property type="entry name" value="ACETATE KINASE-RELATED"/>
    <property type="match status" value="1"/>
</dbReference>
<dbReference type="CDD" id="cd24010">
    <property type="entry name" value="ASKHA_NBD_AcK_PK"/>
    <property type="match status" value="1"/>
</dbReference>
<feature type="binding site" evidence="6">
    <location>
        <position position="21"/>
    </location>
    <ligand>
        <name>ATP</name>
        <dbReference type="ChEBI" id="CHEBI:30616"/>
    </ligand>
</feature>
<dbReference type="AlphaFoldDB" id="A0A4P6K0K7"/>
<comment type="function">
    <text evidence="6">Catalyzes the formation of acetyl phosphate from acetate and ATP. Can also catalyze the reverse reaction.</text>
</comment>
<reference evidence="9 10" key="1">
    <citation type="submission" date="2019-01" db="EMBL/GenBank/DDBJ databases">
        <title>Ktedonosporobacter rubrisoli SCAWS-G2.</title>
        <authorList>
            <person name="Huang Y."/>
            <person name="Yan B."/>
        </authorList>
    </citation>
    <scope>NUCLEOTIDE SEQUENCE [LARGE SCALE GENOMIC DNA]</scope>
    <source>
        <strain evidence="9 10">SCAWS-G2</strain>
    </source>
</reference>
<dbReference type="PANTHER" id="PTHR21060">
    <property type="entry name" value="ACETATE KINASE"/>
    <property type="match status" value="1"/>
</dbReference>
<name>A0A4P6K0K7_KTERU</name>
<dbReference type="NCBIfam" id="TIGR00016">
    <property type="entry name" value="ackA"/>
    <property type="match status" value="1"/>
</dbReference>
<evidence type="ECO:0000313" key="9">
    <source>
        <dbReference type="EMBL" id="QBD81574.1"/>
    </source>
</evidence>
<keyword evidence="3 6" id="KW-0547">Nucleotide-binding</keyword>
<dbReference type="Gene3D" id="3.30.420.40">
    <property type="match status" value="2"/>
</dbReference>
<keyword evidence="6" id="KW-0963">Cytoplasm</keyword>
<dbReference type="HAMAP" id="MF_00020">
    <property type="entry name" value="Acetate_kinase"/>
    <property type="match status" value="1"/>
</dbReference>
<dbReference type="GO" id="GO:0006085">
    <property type="term" value="P:acetyl-CoA biosynthetic process"/>
    <property type="evidence" value="ECO:0007669"/>
    <property type="project" value="UniProtKB-UniRule"/>
</dbReference>
<proteinExistence type="inferred from homology"/>
<sequence length="444" mass="48556">MDRLARPLKILVFNAGSSSQKTRLYEIGNSLPEEPPAPLWSAHADWTKEKSAAELKVTTAAGQTLEEELPSDSRRTVVEHMLKTLWSGQTQVIESPAEISMVGHRVVHGGSRYHASTLITPEVKAAIQEFSAFAPLHNPANLEGIEVAESLISAYQSRSDPAAPGETVQERREPRETNSAADKIPQVAVFDTAFHSQLPLRTAVYPGPYAWFEEGIRRYGFHGISHQYCAQRSAHILGRDLASLRMINCHLGNGCSLDAIQNGRSIETTMGFTPLEGLMMGSRSGTIDPSILLYLQREKGYTPEQLDTLLNKDSGLKGISGVSSDMRQLTQAIQEGNERARLALEMYIYRLRYFIGAMLAALGGLDVLTFTGGIGENAAEVRAGACAAFGFLQLKLDAEKNAASPADQDIAAADSAVRVLIVHTEEDWEIAKECWRIAHAHGYI</sequence>
<keyword evidence="4 6" id="KW-0418">Kinase</keyword>
<dbReference type="PROSITE" id="PS01076">
    <property type="entry name" value="ACETATE_KINASE_2"/>
    <property type="match status" value="1"/>
</dbReference>
<dbReference type="GO" id="GO:0006083">
    <property type="term" value="P:acetate metabolic process"/>
    <property type="evidence" value="ECO:0007669"/>
    <property type="project" value="TreeGrafter"/>
</dbReference>
<keyword evidence="6" id="KW-0460">Magnesium</keyword>
<dbReference type="UniPathway" id="UPA00340">
    <property type="reaction ID" value="UER00458"/>
</dbReference>
<dbReference type="GO" id="GO:0005524">
    <property type="term" value="F:ATP binding"/>
    <property type="evidence" value="ECO:0007669"/>
    <property type="project" value="UniProtKB-KW"/>
</dbReference>
<dbReference type="InterPro" id="IPR023865">
    <property type="entry name" value="Aliphatic_acid_kinase_CS"/>
</dbReference>
<evidence type="ECO:0000256" key="7">
    <source>
        <dbReference type="RuleBase" id="RU003835"/>
    </source>
</evidence>
<dbReference type="InterPro" id="IPR004372">
    <property type="entry name" value="Ac/propionate_kinase"/>
</dbReference>
<feature type="binding site" evidence="6">
    <location>
        <position position="14"/>
    </location>
    <ligand>
        <name>Mg(2+)</name>
        <dbReference type="ChEBI" id="CHEBI:18420"/>
    </ligand>
</feature>
<dbReference type="KEGG" id="kbs:EPA93_38640"/>
<gene>
    <name evidence="6" type="primary">ackA</name>
    <name evidence="9" type="ORF">EPA93_38640</name>
</gene>
<comment type="pathway">
    <text evidence="6">Metabolic intermediate biosynthesis; acetyl-CoA biosynthesis; acetyl-CoA from acetate: step 1/2.</text>
</comment>
<keyword evidence="6" id="KW-0479">Metal-binding</keyword>
<dbReference type="Pfam" id="PF00871">
    <property type="entry name" value="Acetate_kinase"/>
    <property type="match status" value="2"/>
</dbReference>
<dbReference type="PRINTS" id="PR00471">
    <property type="entry name" value="ACETATEKNASE"/>
</dbReference>
<dbReference type="OrthoDB" id="9802453at2"/>
<organism evidence="9 10">
    <name type="scientific">Ktedonosporobacter rubrisoli</name>
    <dbReference type="NCBI Taxonomy" id="2509675"/>
    <lineage>
        <taxon>Bacteria</taxon>
        <taxon>Bacillati</taxon>
        <taxon>Chloroflexota</taxon>
        <taxon>Ktedonobacteria</taxon>
        <taxon>Ktedonobacterales</taxon>
        <taxon>Ktedonosporobacteraceae</taxon>
        <taxon>Ktedonosporobacter</taxon>
    </lineage>
</organism>
<comment type="catalytic activity">
    <reaction evidence="6">
        <text>acetate + ATP = acetyl phosphate + ADP</text>
        <dbReference type="Rhea" id="RHEA:11352"/>
        <dbReference type="ChEBI" id="CHEBI:22191"/>
        <dbReference type="ChEBI" id="CHEBI:30089"/>
        <dbReference type="ChEBI" id="CHEBI:30616"/>
        <dbReference type="ChEBI" id="CHEBI:456216"/>
        <dbReference type="EC" id="2.7.2.1"/>
    </reaction>
</comment>